<comment type="similarity">
    <text evidence="1">Belongs to the ABC transporter superfamily.</text>
</comment>
<dbReference type="InterPro" id="IPR003439">
    <property type="entry name" value="ABC_transporter-like_ATP-bd"/>
</dbReference>
<dbReference type="InterPro" id="IPR017871">
    <property type="entry name" value="ABC_transporter-like_CS"/>
</dbReference>
<dbReference type="InterPro" id="IPR027417">
    <property type="entry name" value="P-loop_NTPase"/>
</dbReference>
<evidence type="ECO:0000256" key="3">
    <source>
        <dbReference type="ARBA" id="ARBA00022741"/>
    </source>
</evidence>
<evidence type="ECO:0000256" key="2">
    <source>
        <dbReference type="ARBA" id="ARBA00022448"/>
    </source>
</evidence>
<dbReference type="EMBL" id="BIFT01000002">
    <property type="protein sequence ID" value="GCE31496.1"/>
    <property type="molecule type" value="Genomic_DNA"/>
</dbReference>
<dbReference type="SUPFAM" id="SSF52540">
    <property type="entry name" value="P-loop containing nucleoside triphosphate hydrolases"/>
    <property type="match status" value="1"/>
</dbReference>
<dbReference type="SMART" id="SM00382">
    <property type="entry name" value="AAA"/>
    <property type="match status" value="1"/>
</dbReference>
<dbReference type="RefSeq" id="WP_218027630.1">
    <property type="nucleotide sequence ID" value="NZ_BIFT01000002.1"/>
</dbReference>
<evidence type="ECO:0000313" key="7">
    <source>
        <dbReference type="Proteomes" id="UP000287171"/>
    </source>
</evidence>
<organism evidence="6 7">
    <name type="scientific">Dictyobacter alpinus</name>
    <dbReference type="NCBI Taxonomy" id="2014873"/>
    <lineage>
        <taxon>Bacteria</taxon>
        <taxon>Bacillati</taxon>
        <taxon>Chloroflexota</taxon>
        <taxon>Ktedonobacteria</taxon>
        <taxon>Ktedonobacterales</taxon>
        <taxon>Dictyobacteraceae</taxon>
        <taxon>Dictyobacter</taxon>
    </lineage>
</organism>
<dbReference type="Gene3D" id="3.40.50.300">
    <property type="entry name" value="P-loop containing nucleotide triphosphate hydrolases"/>
    <property type="match status" value="1"/>
</dbReference>
<evidence type="ECO:0000259" key="5">
    <source>
        <dbReference type="PROSITE" id="PS50893"/>
    </source>
</evidence>
<sequence>MSQNSLVIPEIISKQAVVTTPIIRVDKLVKRYKKAEKNAVDQISLEVPAGTLFALLGPNGAGKTTAISILTTTLAATSGTVQIAGYDLATQAHLVRRKIGIIFQRPSLDLNLTAEENIRLHVNLYGLYPYRPAFRWMPRAYRTQVQEMAALLEIEESLFKPVKTFSGGMKRKLEIVRSLLHRPEVLFLDEPTTGLDPASRRSLWDHLRRVRAESGTTVFLTTHYLEEAEGADQVCIMNHGRIISAGTPQQIKADLAPSTLTINAEDRDRLRAELQRLGQPFKDGPQFALDIENEQVHQLLQQIQTPLNLVQTSALSLEDAYLRIIQQD</sequence>
<dbReference type="PROSITE" id="PS00211">
    <property type="entry name" value="ABC_TRANSPORTER_1"/>
    <property type="match status" value="1"/>
</dbReference>
<dbReference type="InterPro" id="IPR050763">
    <property type="entry name" value="ABC_transporter_ATP-binding"/>
</dbReference>
<keyword evidence="7" id="KW-1185">Reference proteome</keyword>
<dbReference type="Proteomes" id="UP000287171">
    <property type="component" value="Unassembled WGS sequence"/>
</dbReference>
<dbReference type="AlphaFoldDB" id="A0A402BJI5"/>
<accession>A0A402BJI5</accession>
<reference evidence="7" key="1">
    <citation type="submission" date="2018-12" db="EMBL/GenBank/DDBJ databases">
        <title>Tengunoibacter tsumagoiensis gen. nov., sp. nov., Dictyobacter kobayashii sp. nov., D. alpinus sp. nov., and D. joshuensis sp. nov. and description of Dictyobacteraceae fam. nov. within the order Ktedonobacterales isolated from Tengu-no-mugimeshi.</title>
        <authorList>
            <person name="Wang C.M."/>
            <person name="Zheng Y."/>
            <person name="Sakai Y."/>
            <person name="Toyoda A."/>
            <person name="Minakuchi Y."/>
            <person name="Abe K."/>
            <person name="Yokota A."/>
            <person name="Yabe S."/>
        </authorList>
    </citation>
    <scope>NUCLEOTIDE SEQUENCE [LARGE SCALE GENOMIC DNA]</scope>
    <source>
        <strain evidence="7">Uno16</strain>
    </source>
</reference>
<dbReference type="InterPro" id="IPR003593">
    <property type="entry name" value="AAA+_ATPase"/>
</dbReference>
<evidence type="ECO:0000313" key="6">
    <source>
        <dbReference type="EMBL" id="GCE31496.1"/>
    </source>
</evidence>
<dbReference type="GO" id="GO:0005524">
    <property type="term" value="F:ATP binding"/>
    <property type="evidence" value="ECO:0007669"/>
    <property type="project" value="UniProtKB-KW"/>
</dbReference>
<comment type="caution">
    <text evidence="6">The sequence shown here is derived from an EMBL/GenBank/DDBJ whole genome shotgun (WGS) entry which is preliminary data.</text>
</comment>
<feature type="domain" description="ABC transporter" evidence="5">
    <location>
        <begin position="23"/>
        <end position="264"/>
    </location>
</feature>
<keyword evidence="3" id="KW-0547">Nucleotide-binding</keyword>
<protein>
    <submittedName>
        <fullName evidence="6">ABC transporter ATP-binding protein</fullName>
    </submittedName>
</protein>
<keyword evidence="2" id="KW-0813">Transport</keyword>
<dbReference type="GO" id="GO:0016887">
    <property type="term" value="F:ATP hydrolysis activity"/>
    <property type="evidence" value="ECO:0007669"/>
    <property type="project" value="InterPro"/>
</dbReference>
<name>A0A402BJI5_9CHLR</name>
<gene>
    <name evidence="6" type="ORF">KDA_69800</name>
</gene>
<keyword evidence="4 6" id="KW-0067">ATP-binding</keyword>
<dbReference type="Pfam" id="PF00005">
    <property type="entry name" value="ABC_tran"/>
    <property type="match status" value="1"/>
</dbReference>
<evidence type="ECO:0000256" key="1">
    <source>
        <dbReference type="ARBA" id="ARBA00005417"/>
    </source>
</evidence>
<dbReference type="PANTHER" id="PTHR42711:SF5">
    <property type="entry name" value="ABC TRANSPORTER ATP-BINDING PROTEIN NATA"/>
    <property type="match status" value="1"/>
</dbReference>
<evidence type="ECO:0000256" key="4">
    <source>
        <dbReference type="ARBA" id="ARBA00022840"/>
    </source>
</evidence>
<dbReference type="PANTHER" id="PTHR42711">
    <property type="entry name" value="ABC TRANSPORTER ATP-BINDING PROTEIN"/>
    <property type="match status" value="1"/>
</dbReference>
<dbReference type="PROSITE" id="PS50893">
    <property type="entry name" value="ABC_TRANSPORTER_2"/>
    <property type="match status" value="1"/>
</dbReference>
<proteinExistence type="inferred from homology"/>